<name>A0A8J2KZ59_9HEXA</name>
<dbReference type="EMBL" id="CAJVCH010281507">
    <property type="protein sequence ID" value="CAG7784728.1"/>
    <property type="molecule type" value="Genomic_DNA"/>
</dbReference>
<gene>
    <name evidence="2" type="ORF">AFUS01_LOCUS23397</name>
</gene>
<feature type="region of interest" description="Disordered" evidence="1">
    <location>
        <begin position="1"/>
        <end position="37"/>
    </location>
</feature>
<protein>
    <submittedName>
        <fullName evidence="2">Uncharacterized protein</fullName>
    </submittedName>
</protein>
<evidence type="ECO:0000313" key="2">
    <source>
        <dbReference type="EMBL" id="CAG7784728.1"/>
    </source>
</evidence>
<dbReference type="Proteomes" id="UP000708208">
    <property type="component" value="Unassembled WGS sequence"/>
</dbReference>
<feature type="non-terminal residue" evidence="2">
    <location>
        <position position="37"/>
    </location>
</feature>
<feature type="compositionally biased region" description="Basic residues" evidence="1">
    <location>
        <begin position="1"/>
        <end position="10"/>
    </location>
</feature>
<organism evidence="2 3">
    <name type="scientific">Allacma fusca</name>
    <dbReference type="NCBI Taxonomy" id="39272"/>
    <lineage>
        <taxon>Eukaryota</taxon>
        <taxon>Metazoa</taxon>
        <taxon>Ecdysozoa</taxon>
        <taxon>Arthropoda</taxon>
        <taxon>Hexapoda</taxon>
        <taxon>Collembola</taxon>
        <taxon>Symphypleona</taxon>
        <taxon>Sminthuridae</taxon>
        <taxon>Allacma</taxon>
    </lineage>
</organism>
<reference evidence="2" key="1">
    <citation type="submission" date="2021-06" db="EMBL/GenBank/DDBJ databases">
        <authorList>
            <person name="Hodson N. C."/>
            <person name="Mongue J. A."/>
            <person name="Jaron S. K."/>
        </authorList>
    </citation>
    <scope>NUCLEOTIDE SEQUENCE</scope>
</reference>
<evidence type="ECO:0000256" key="1">
    <source>
        <dbReference type="SAM" id="MobiDB-lite"/>
    </source>
</evidence>
<evidence type="ECO:0000313" key="3">
    <source>
        <dbReference type="Proteomes" id="UP000708208"/>
    </source>
</evidence>
<dbReference type="AlphaFoldDB" id="A0A8J2KZ59"/>
<comment type="caution">
    <text evidence="2">The sequence shown here is derived from an EMBL/GenBank/DDBJ whole genome shotgun (WGS) entry which is preliminary data.</text>
</comment>
<proteinExistence type="predicted"/>
<accession>A0A8J2KZ59</accession>
<keyword evidence="3" id="KW-1185">Reference proteome</keyword>
<sequence>MKNNGVKRRCKDAPRLYTSGPPSGLVKDSAGVTNVLT</sequence>